<dbReference type="EMBL" id="CP063196">
    <property type="protein sequence ID" value="UOE18755.1"/>
    <property type="molecule type" value="Genomic_DNA"/>
</dbReference>
<keyword evidence="2" id="KW-1185">Reference proteome</keyword>
<dbReference type="OrthoDB" id="3436811at2"/>
<protein>
    <submittedName>
        <fullName evidence="1">Uncharacterized protein</fullName>
    </submittedName>
</protein>
<organism evidence="1 2">
    <name type="scientific">Thermobifida halotolerans</name>
    <dbReference type="NCBI Taxonomy" id="483545"/>
    <lineage>
        <taxon>Bacteria</taxon>
        <taxon>Bacillati</taxon>
        <taxon>Actinomycetota</taxon>
        <taxon>Actinomycetes</taxon>
        <taxon>Streptosporangiales</taxon>
        <taxon>Nocardiopsidaceae</taxon>
        <taxon>Thermobifida</taxon>
    </lineage>
</organism>
<proteinExistence type="predicted"/>
<evidence type="ECO:0000313" key="1">
    <source>
        <dbReference type="EMBL" id="UOE18755.1"/>
    </source>
</evidence>
<reference evidence="1" key="1">
    <citation type="submission" date="2020-10" db="EMBL/GenBank/DDBJ databases">
        <title>De novo genome project of the cellulose decomposer Thermobifida halotolerans type strain.</title>
        <authorList>
            <person name="Nagy I."/>
            <person name="Horvath B."/>
            <person name="Kukolya J."/>
            <person name="Nagy I."/>
            <person name="Orsini M."/>
        </authorList>
    </citation>
    <scope>NUCLEOTIDE SEQUENCE</scope>
    <source>
        <strain evidence="1">DSM 44931</strain>
    </source>
</reference>
<evidence type="ECO:0000313" key="2">
    <source>
        <dbReference type="Proteomes" id="UP000265719"/>
    </source>
</evidence>
<dbReference type="RefSeq" id="WP_068691213.1">
    <property type="nucleotide sequence ID" value="NZ_CP063196.1"/>
</dbReference>
<name>A0A399FW21_9ACTN</name>
<gene>
    <name evidence="1" type="ORF">NI17_018500</name>
</gene>
<dbReference type="AlphaFoldDB" id="A0A399FW21"/>
<dbReference type="Proteomes" id="UP000265719">
    <property type="component" value="Chromosome"/>
</dbReference>
<sequence length="115" mass="13172">MSTPPHGHPRASPRPPRLSITYSPLPPCVPFLLTRHRYGMLITVRESLTYAQATDACLRWMQPGLVDLLVDTLGVGDPRVPGSFHPWWDPDAKVSWEFIHRLEQDGRIMPWPHRS</sequence>
<accession>A0A399FW21</accession>
<dbReference type="KEGG" id="thao:NI17_018500"/>